<reference evidence="6 7" key="1">
    <citation type="submission" date="2014-03" db="EMBL/GenBank/DDBJ databases">
        <title>Genomics of Bifidobacteria.</title>
        <authorList>
            <person name="Ventura M."/>
            <person name="Milani C."/>
            <person name="Lugli G.A."/>
        </authorList>
    </citation>
    <scope>NUCLEOTIDE SEQUENCE [LARGE SCALE GENOMIC DNA]</scope>
    <source>
        <strain evidence="6 7">LMG 21775</strain>
    </source>
</reference>
<feature type="region of interest" description="Disordered" evidence="4">
    <location>
        <begin position="1"/>
        <end position="33"/>
    </location>
</feature>
<evidence type="ECO:0000256" key="2">
    <source>
        <dbReference type="ARBA" id="ARBA00023125"/>
    </source>
</evidence>
<evidence type="ECO:0000256" key="3">
    <source>
        <dbReference type="ARBA" id="ARBA00023163"/>
    </source>
</evidence>
<dbReference type="AlphaFoldDB" id="A0A087CHV6"/>
<dbReference type="SMART" id="SM00347">
    <property type="entry name" value="HTH_MARR"/>
    <property type="match status" value="1"/>
</dbReference>
<evidence type="ECO:0000313" key="6">
    <source>
        <dbReference type="EMBL" id="KFI82856.1"/>
    </source>
</evidence>
<gene>
    <name evidence="6" type="ORF">BPSY_0647</name>
</gene>
<dbReference type="RefSeq" id="WP_051921589.1">
    <property type="nucleotide sequence ID" value="NZ_JGZI01000008.1"/>
</dbReference>
<name>A0A087CHV6_9BIFI</name>
<dbReference type="Gene3D" id="1.10.10.10">
    <property type="entry name" value="Winged helix-like DNA-binding domain superfamily/Winged helix DNA-binding domain"/>
    <property type="match status" value="1"/>
</dbReference>
<dbReference type="GO" id="GO:0003677">
    <property type="term" value="F:DNA binding"/>
    <property type="evidence" value="ECO:0007669"/>
    <property type="project" value="UniProtKB-KW"/>
</dbReference>
<keyword evidence="3" id="KW-0804">Transcription</keyword>
<dbReference type="CDD" id="cd00090">
    <property type="entry name" value="HTH_ARSR"/>
    <property type="match status" value="1"/>
</dbReference>
<dbReference type="Proteomes" id="UP000029050">
    <property type="component" value="Unassembled WGS sequence"/>
</dbReference>
<dbReference type="PANTHER" id="PTHR42756">
    <property type="entry name" value="TRANSCRIPTIONAL REGULATOR, MARR"/>
    <property type="match status" value="1"/>
</dbReference>
<dbReference type="InterPro" id="IPR036390">
    <property type="entry name" value="WH_DNA-bd_sf"/>
</dbReference>
<keyword evidence="7" id="KW-1185">Reference proteome</keyword>
<organism evidence="6 7">
    <name type="scientific">Bifidobacterium psychraerophilum</name>
    <dbReference type="NCBI Taxonomy" id="218140"/>
    <lineage>
        <taxon>Bacteria</taxon>
        <taxon>Bacillati</taxon>
        <taxon>Actinomycetota</taxon>
        <taxon>Actinomycetes</taxon>
        <taxon>Bifidobacteriales</taxon>
        <taxon>Bifidobacteriaceae</taxon>
        <taxon>Bifidobacterium</taxon>
    </lineage>
</organism>
<dbReference type="SUPFAM" id="SSF46785">
    <property type="entry name" value="Winged helix' DNA-binding domain"/>
    <property type="match status" value="1"/>
</dbReference>
<protein>
    <submittedName>
        <fullName evidence="6">MarR family transcriptional regulator</fullName>
    </submittedName>
</protein>
<proteinExistence type="predicted"/>
<dbReference type="InterPro" id="IPR036388">
    <property type="entry name" value="WH-like_DNA-bd_sf"/>
</dbReference>
<sequence>MTGTSTRTAPAYDPDAEGAGNGKEIGTESEGRPAHLGIEIRSLSNMINRYLGVTMPEDARNATGGNARIIMFLAKNQTRNIFQYDIEERFSITRSTASRVLSLMEKKGLIERHAVERDARLRKIVLTKAALDIADSLRANAMRMEDMLFEGFQQEDRDNLSRYFARMRSNLLSTGLVGSNCPGAPNPESRDTQGTTGDSGESEDEKKGTNR</sequence>
<dbReference type="GeneID" id="98299857"/>
<evidence type="ECO:0000256" key="4">
    <source>
        <dbReference type="SAM" id="MobiDB-lite"/>
    </source>
</evidence>
<comment type="caution">
    <text evidence="6">The sequence shown here is derived from an EMBL/GenBank/DDBJ whole genome shotgun (WGS) entry which is preliminary data.</text>
</comment>
<dbReference type="InterPro" id="IPR000835">
    <property type="entry name" value="HTH_MarR-typ"/>
</dbReference>
<dbReference type="PROSITE" id="PS50995">
    <property type="entry name" value="HTH_MARR_2"/>
    <property type="match status" value="1"/>
</dbReference>
<evidence type="ECO:0000256" key="1">
    <source>
        <dbReference type="ARBA" id="ARBA00023015"/>
    </source>
</evidence>
<dbReference type="STRING" id="218140.BPSY_0647"/>
<dbReference type="eggNOG" id="COG1846">
    <property type="taxonomic scope" value="Bacteria"/>
</dbReference>
<dbReference type="Pfam" id="PF12802">
    <property type="entry name" value="MarR_2"/>
    <property type="match status" value="1"/>
</dbReference>
<evidence type="ECO:0000259" key="5">
    <source>
        <dbReference type="PROSITE" id="PS50995"/>
    </source>
</evidence>
<dbReference type="PRINTS" id="PR00598">
    <property type="entry name" value="HTHMARR"/>
</dbReference>
<dbReference type="PANTHER" id="PTHR42756:SF1">
    <property type="entry name" value="TRANSCRIPTIONAL REPRESSOR OF EMRAB OPERON"/>
    <property type="match status" value="1"/>
</dbReference>
<evidence type="ECO:0000313" key="7">
    <source>
        <dbReference type="Proteomes" id="UP000029050"/>
    </source>
</evidence>
<dbReference type="InterPro" id="IPR011991">
    <property type="entry name" value="ArsR-like_HTH"/>
</dbReference>
<keyword evidence="1" id="KW-0805">Transcription regulation</keyword>
<dbReference type="GO" id="GO:0003700">
    <property type="term" value="F:DNA-binding transcription factor activity"/>
    <property type="evidence" value="ECO:0007669"/>
    <property type="project" value="InterPro"/>
</dbReference>
<accession>A0A087CHV6</accession>
<feature type="domain" description="HTH marR-type" evidence="5">
    <location>
        <begin position="33"/>
        <end position="169"/>
    </location>
</feature>
<feature type="region of interest" description="Disordered" evidence="4">
    <location>
        <begin position="175"/>
        <end position="211"/>
    </location>
</feature>
<dbReference type="OrthoDB" id="8635520at2"/>
<keyword evidence="2" id="KW-0238">DNA-binding</keyword>
<dbReference type="EMBL" id="JGZI01000008">
    <property type="protein sequence ID" value="KFI82856.1"/>
    <property type="molecule type" value="Genomic_DNA"/>
</dbReference>